<feature type="non-terminal residue" evidence="1">
    <location>
        <position position="1"/>
    </location>
</feature>
<sequence>MHDFVGLKGKPMIGKGHNKFWYFVLASFHLWFLLLYFYFSGLKIDYNHASLPRENSKNFYVRNSNSVNARGKETRDVARSSKDTNVTGNPIDNFFIGGDWDKYLDEMSKVNKELKQVNKEHLTENEAQSKEESDKAVGMEEKIEEVSDPSSDSDSGPCSGRYIYVHDLPSQFNDDLIKHCESLSEWTNMCFFMSNLGLGPRLGNSEKVFSNTGWYDTNQFMLEVIFHNRMKQYKCLTNDSSLASAIFVPYYAGLDVVRYLWNSHRSVRDFCSLNLVKWLRETPEWKRLWGRDHFLVAGRITWDFRRITKSADWGNRLMLLPESKNMTMLTIEASPWSQNDFAIPYPTYFHPSRDGEVFQWQHKMRRTKRRFLFSFAGGARPNLTNSIRGEIINQCLATRRRCKLLDCVSRSNGCYKPVYVMKIFQMSTFCLQPSGDSYTRRSTFDSILAGCIPVFFHPGSAYVQYLWHFPKDYTKYSVFIPANKVKKGKVSIERTLSRIPKAKVLAMRDQVIKLIPGVVYANPRSSLETLEDAFDITIDGVLEKVKKTRRDIKQGKDVSDNGEEFTWKKRLFGTVGKHEWDPFFDRS</sequence>
<proteinExistence type="predicted"/>
<organism evidence="1 2">
    <name type="scientific">Manihot esculenta</name>
    <name type="common">Cassava</name>
    <name type="synonym">Jatropha manihot</name>
    <dbReference type="NCBI Taxonomy" id="3983"/>
    <lineage>
        <taxon>Eukaryota</taxon>
        <taxon>Viridiplantae</taxon>
        <taxon>Streptophyta</taxon>
        <taxon>Embryophyta</taxon>
        <taxon>Tracheophyta</taxon>
        <taxon>Spermatophyta</taxon>
        <taxon>Magnoliopsida</taxon>
        <taxon>eudicotyledons</taxon>
        <taxon>Gunneridae</taxon>
        <taxon>Pentapetalae</taxon>
        <taxon>rosids</taxon>
        <taxon>fabids</taxon>
        <taxon>Malpighiales</taxon>
        <taxon>Euphorbiaceae</taxon>
        <taxon>Crotonoideae</taxon>
        <taxon>Manihoteae</taxon>
        <taxon>Manihot</taxon>
    </lineage>
</organism>
<dbReference type="Proteomes" id="UP000091857">
    <property type="component" value="Chromosome 2"/>
</dbReference>
<evidence type="ECO:0000313" key="1">
    <source>
        <dbReference type="EMBL" id="KAG8660205.1"/>
    </source>
</evidence>
<accession>A0ACB7I611</accession>
<comment type="caution">
    <text evidence="1">The sequence shown here is derived from an EMBL/GenBank/DDBJ whole genome shotgun (WGS) entry which is preliminary data.</text>
</comment>
<keyword evidence="2" id="KW-1185">Reference proteome</keyword>
<reference evidence="2" key="1">
    <citation type="journal article" date="2016" name="Nat. Biotechnol.">
        <title>Sequencing wild and cultivated cassava and related species reveals extensive interspecific hybridization and genetic diversity.</title>
        <authorList>
            <person name="Bredeson J.V."/>
            <person name="Lyons J.B."/>
            <person name="Prochnik S.E."/>
            <person name="Wu G.A."/>
            <person name="Ha C.M."/>
            <person name="Edsinger-Gonzales E."/>
            <person name="Grimwood J."/>
            <person name="Schmutz J."/>
            <person name="Rabbi I.Y."/>
            <person name="Egesi C."/>
            <person name="Nauluvula P."/>
            <person name="Lebot V."/>
            <person name="Ndunguru J."/>
            <person name="Mkamilo G."/>
            <person name="Bart R.S."/>
            <person name="Setter T.L."/>
            <person name="Gleadow R.M."/>
            <person name="Kulakow P."/>
            <person name="Ferguson M.E."/>
            <person name="Rounsley S."/>
            <person name="Rokhsar D.S."/>
        </authorList>
    </citation>
    <scope>NUCLEOTIDE SEQUENCE [LARGE SCALE GENOMIC DNA]</scope>
    <source>
        <strain evidence="2">cv. AM560-2</strain>
    </source>
</reference>
<evidence type="ECO:0000313" key="2">
    <source>
        <dbReference type="Proteomes" id="UP000091857"/>
    </source>
</evidence>
<name>A0ACB7I611_MANES</name>
<gene>
    <name evidence="1" type="ORF">MANES_02G131600v8</name>
</gene>
<dbReference type="EMBL" id="CM004388">
    <property type="protein sequence ID" value="KAG8660205.1"/>
    <property type="molecule type" value="Genomic_DNA"/>
</dbReference>
<protein>
    <submittedName>
        <fullName evidence="1">Uncharacterized protein</fullName>
    </submittedName>
</protein>